<keyword evidence="7" id="KW-1185">Reference proteome</keyword>
<evidence type="ECO:0000259" key="5">
    <source>
        <dbReference type="PROSITE" id="PS50931"/>
    </source>
</evidence>
<dbReference type="GO" id="GO:0003700">
    <property type="term" value="F:DNA-binding transcription factor activity"/>
    <property type="evidence" value="ECO:0007669"/>
    <property type="project" value="InterPro"/>
</dbReference>
<evidence type="ECO:0000256" key="1">
    <source>
        <dbReference type="ARBA" id="ARBA00009437"/>
    </source>
</evidence>
<dbReference type="RefSeq" id="WP_090071178.1">
    <property type="nucleotide sequence ID" value="NZ_FOVR01000003.1"/>
</dbReference>
<dbReference type="InterPro" id="IPR005119">
    <property type="entry name" value="LysR_subst-bd"/>
</dbReference>
<dbReference type="EMBL" id="FOVR01000003">
    <property type="protein sequence ID" value="SFO16769.1"/>
    <property type="molecule type" value="Genomic_DNA"/>
</dbReference>
<dbReference type="STRING" id="655353.SAMN04488056_103415"/>
<dbReference type="SUPFAM" id="SSF53850">
    <property type="entry name" value="Periplasmic binding protein-like II"/>
    <property type="match status" value="1"/>
</dbReference>
<organism evidence="6 7">
    <name type="scientific">Cohaesibacter marisflavi</name>
    <dbReference type="NCBI Taxonomy" id="655353"/>
    <lineage>
        <taxon>Bacteria</taxon>
        <taxon>Pseudomonadati</taxon>
        <taxon>Pseudomonadota</taxon>
        <taxon>Alphaproteobacteria</taxon>
        <taxon>Hyphomicrobiales</taxon>
        <taxon>Cohaesibacteraceae</taxon>
    </lineage>
</organism>
<dbReference type="PANTHER" id="PTHR30126:SF77">
    <property type="entry name" value="TRANSCRIPTIONAL REGULATORY PROTEIN"/>
    <property type="match status" value="1"/>
</dbReference>
<protein>
    <submittedName>
        <fullName evidence="6">DNA-binding transcriptional regulator, LysR family</fullName>
    </submittedName>
</protein>
<feature type="domain" description="HTH lysR-type" evidence="5">
    <location>
        <begin position="2"/>
        <end position="59"/>
    </location>
</feature>
<accession>A0A1I5EZF3</accession>
<evidence type="ECO:0000256" key="4">
    <source>
        <dbReference type="ARBA" id="ARBA00023163"/>
    </source>
</evidence>
<dbReference type="Pfam" id="PF03466">
    <property type="entry name" value="LysR_substrate"/>
    <property type="match status" value="1"/>
</dbReference>
<keyword evidence="3 6" id="KW-0238">DNA-binding</keyword>
<evidence type="ECO:0000313" key="7">
    <source>
        <dbReference type="Proteomes" id="UP000199236"/>
    </source>
</evidence>
<evidence type="ECO:0000313" key="6">
    <source>
        <dbReference type="EMBL" id="SFO16769.1"/>
    </source>
</evidence>
<comment type="similarity">
    <text evidence="1">Belongs to the LysR transcriptional regulatory family.</text>
</comment>
<proteinExistence type="inferred from homology"/>
<dbReference type="SUPFAM" id="SSF46785">
    <property type="entry name" value="Winged helix' DNA-binding domain"/>
    <property type="match status" value="1"/>
</dbReference>
<keyword evidence="2" id="KW-0805">Transcription regulation</keyword>
<dbReference type="Gene3D" id="1.10.10.10">
    <property type="entry name" value="Winged helix-like DNA-binding domain superfamily/Winged helix DNA-binding domain"/>
    <property type="match status" value="1"/>
</dbReference>
<dbReference type="CDD" id="cd05466">
    <property type="entry name" value="PBP2_LTTR_substrate"/>
    <property type="match status" value="1"/>
</dbReference>
<name>A0A1I5EZF3_9HYPH</name>
<dbReference type="AlphaFoldDB" id="A0A1I5EZF3"/>
<evidence type="ECO:0000256" key="2">
    <source>
        <dbReference type="ARBA" id="ARBA00023015"/>
    </source>
</evidence>
<dbReference type="GO" id="GO:0000976">
    <property type="term" value="F:transcription cis-regulatory region binding"/>
    <property type="evidence" value="ECO:0007669"/>
    <property type="project" value="TreeGrafter"/>
</dbReference>
<evidence type="ECO:0000256" key="3">
    <source>
        <dbReference type="ARBA" id="ARBA00023125"/>
    </source>
</evidence>
<keyword evidence="4" id="KW-0804">Transcription</keyword>
<dbReference type="InterPro" id="IPR036390">
    <property type="entry name" value="WH_DNA-bd_sf"/>
</dbReference>
<dbReference type="PROSITE" id="PS50931">
    <property type="entry name" value="HTH_LYSR"/>
    <property type="match status" value="1"/>
</dbReference>
<dbReference type="InterPro" id="IPR036388">
    <property type="entry name" value="WH-like_DNA-bd_sf"/>
</dbReference>
<dbReference type="Proteomes" id="UP000199236">
    <property type="component" value="Unassembled WGS sequence"/>
</dbReference>
<dbReference type="PANTHER" id="PTHR30126">
    <property type="entry name" value="HTH-TYPE TRANSCRIPTIONAL REGULATOR"/>
    <property type="match status" value="1"/>
</dbReference>
<dbReference type="InterPro" id="IPR000847">
    <property type="entry name" value="LysR_HTH_N"/>
</dbReference>
<dbReference type="Pfam" id="PF00126">
    <property type="entry name" value="HTH_1"/>
    <property type="match status" value="1"/>
</dbReference>
<gene>
    <name evidence="6" type="ORF">SAMN04488056_103415</name>
</gene>
<reference evidence="6 7" key="1">
    <citation type="submission" date="2016-10" db="EMBL/GenBank/DDBJ databases">
        <authorList>
            <person name="de Groot N.N."/>
        </authorList>
    </citation>
    <scope>NUCLEOTIDE SEQUENCE [LARGE SCALE GENOMIC DNA]</scope>
    <source>
        <strain evidence="6 7">CGMCC 1.9157</strain>
    </source>
</reference>
<sequence>MITFKQLEAIYWIAELGSFAAAADKLNTTQSAVSKRVQDFELLFNVAIFDRSKRSARLTEKGAEALDYARGLLEGRDTFIERISSQDVLIRQFRLGVTELTAMTWLPNLVKSIKADYSGINIEPVVESSSALFDRLMEDTIDMIVIPDVFNDSRCVSEPLGLVENAWMCSPDLDDSDTPLSLSDLANFTMLVQGNKSGTGLVYGRWLSSQGITPSKTINCESLLAQIGFTMSGLGVSYLPIAAVRSLIQAGSLRRLVMQSQMPHVRYALLYRHDRLSQFKLRVVELAQAHCDFTVSPIYGATI</sequence>
<dbReference type="Gene3D" id="3.40.190.10">
    <property type="entry name" value="Periplasmic binding protein-like II"/>
    <property type="match status" value="2"/>
</dbReference>
<dbReference type="OrthoDB" id="9791253at2"/>